<keyword evidence="1" id="KW-0472">Membrane</keyword>
<feature type="transmembrane region" description="Helical" evidence="1">
    <location>
        <begin position="54"/>
        <end position="74"/>
    </location>
</feature>
<feature type="transmembrane region" description="Helical" evidence="1">
    <location>
        <begin position="356"/>
        <end position="377"/>
    </location>
</feature>
<reference evidence="2" key="1">
    <citation type="submission" date="2022-12" db="EMBL/GenBank/DDBJ databases">
        <title>Reference genome sequencing for broad-spectrum identification of bacterial and archaeal isolates by mass spectrometry.</title>
        <authorList>
            <person name="Sekiguchi Y."/>
            <person name="Tourlousse D.M."/>
        </authorList>
    </citation>
    <scope>NUCLEOTIDE SEQUENCE</scope>
    <source>
        <strain evidence="2">5-2</strain>
    </source>
</reference>
<evidence type="ECO:0000313" key="2">
    <source>
        <dbReference type="EMBL" id="GLI31807.1"/>
    </source>
</evidence>
<dbReference type="GeneID" id="78119551"/>
<dbReference type="InterPro" id="IPR011701">
    <property type="entry name" value="MFS"/>
</dbReference>
<protein>
    <submittedName>
        <fullName evidence="2">MFS transporter</fullName>
    </submittedName>
</protein>
<feature type="transmembrane region" description="Helical" evidence="1">
    <location>
        <begin position="81"/>
        <end position="101"/>
    </location>
</feature>
<name>A0ABQ5RK11_9MICO</name>
<dbReference type="InterPro" id="IPR036259">
    <property type="entry name" value="MFS_trans_sf"/>
</dbReference>
<dbReference type="SUPFAM" id="SSF103473">
    <property type="entry name" value="MFS general substrate transporter"/>
    <property type="match status" value="1"/>
</dbReference>
<feature type="transmembrane region" description="Helical" evidence="1">
    <location>
        <begin position="322"/>
        <end position="344"/>
    </location>
</feature>
<feature type="transmembrane region" description="Helical" evidence="1">
    <location>
        <begin position="231"/>
        <end position="251"/>
    </location>
</feature>
<dbReference type="Gene3D" id="1.20.1250.20">
    <property type="entry name" value="MFS general substrate transporter like domains"/>
    <property type="match status" value="1"/>
</dbReference>
<proteinExistence type="predicted"/>
<feature type="transmembrane region" description="Helical" evidence="1">
    <location>
        <begin position="20"/>
        <end position="42"/>
    </location>
</feature>
<keyword evidence="1" id="KW-0812">Transmembrane</keyword>
<dbReference type="EMBL" id="BSDQ01000001">
    <property type="protein sequence ID" value="GLI31807.1"/>
    <property type="molecule type" value="Genomic_DNA"/>
</dbReference>
<dbReference type="PANTHER" id="PTHR23542:SF1">
    <property type="entry name" value="MAJOR FACILITATOR SUPERFAMILY (MFS) PROFILE DOMAIN-CONTAINING PROTEIN"/>
    <property type="match status" value="1"/>
</dbReference>
<feature type="transmembrane region" description="Helical" evidence="1">
    <location>
        <begin position="181"/>
        <end position="201"/>
    </location>
</feature>
<accession>A0ABQ5RK11</accession>
<feature type="transmembrane region" description="Helical" evidence="1">
    <location>
        <begin position="257"/>
        <end position="285"/>
    </location>
</feature>
<feature type="transmembrane region" description="Helical" evidence="1">
    <location>
        <begin position="389"/>
        <end position="409"/>
    </location>
</feature>
<evidence type="ECO:0000256" key="1">
    <source>
        <dbReference type="SAM" id="Phobius"/>
    </source>
</evidence>
<dbReference type="PANTHER" id="PTHR23542">
    <property type="match status" value="1"/>
</dbReference>
<dbReference type="Pfam" id="PF07690">
    <property type="entry name" value="MFS_1"/>
    <property type="match status" value="1"/>
</dbReference>
<evidence type="ECO:0000313" key="3">
    <source>
        <dbReference type="Proteomes" id="UP001144451"/>
    </source>
</evidence>
<feature type="transmembrane region" description="Helical" evidence="1">
    <location>
        <begin position="297"/>
        <end position="316"/>
    </location>
</feature>
<comment type="caution">
    <text evidence="2">The sequence shown here is derived from an EMBL/GenBank/DDBJ whole genome shotgun (WGS) entry which is preliminary data.</text>
</comment>
<dbReference type="RefSeq" id="WP_164736053.1">
    <property type="nucleotide sequence ID" value="NZ_BSDQ01000001.1"/>
</dbReference>
<dbReference type="Proteomes" id="UP001144451">
    <property type="component" value="Unassembled WGS sequence"/>
</dbReference>
<keyword evidence="1" id="KW-1133">Transmembrane helix</keyword>
<sequence>MPASDTQGLLHLLRAGGAPLMIFGLLGRLPTAMAPMLLLVAIPVGGGSLVQAGSAVGLSALGTAASGAAVGLLVDRLGARPVVGAIAAVQSAALLGLAAQFGNLNDSPLLLPLAFVVGLCNPSIGSLARAAWIRRVETGELDGPGSRSAMAWEAASDEAGFVIAPVIASSLLVAIEPRAALVGLAGVGLVVHLGFVRLVPLRVVTIGGSRRGIGGEGLEPVFPAHAGQRPVLLALAAILIAISVGLVFGATQATVNSLFAVLGVPAMVGVIYGLVGIGSIAGGVVWAQTPDRLRGTWIIVAAGAALVALGALAIGWPSMGIVATGVLCAFVGLWLSPVLAEAYGRARRVVSNRFQVTMMTVLASGTSVGVGVSAPLASNLSVTYGAQRGFLVLIVAGAGFLIGGGYILLRQASYRRHDQDAHDGTDARSGQD</sequence>
<keyword evidence="3" id="KW-1185">Reference proteome</keyword>
<gene>
    <name evidence="2" type="ORF">BCONGLO52_26480</name>
</gene>
<organism evidence="2 3">
    <name type="scientific">Brachybacterium conglomeratum</name>
    <dbReference type="NCBI Taxonomy" id="47846"/>
    <lineage>
        <taxon>Bacteria</taxon>
        <taxon>Bacillati</taxon>
        <taxon>Actinomycetota</taxon>
        <taxon>Actinomycetes</taxon>
        <taxon>Micrococcales</taxon>
        <taxon>Dermabacteraceae</taxon>
        <taxon>Brachybacterium</taxon>
    </lineage>
</organism>